<reference evidence="4" key="1">
    <citation type="submission" date="2016-10" db="EMBL/GenBank/DDBJ databases">
        <authorList>
            <person name="Varghese N."/>
            <person name="Submissions S."/>
        </authorList>
    </citation>
    <scope>NUCLEOTIDE SEQUENCE [LARGE SCALE GENOMIC DNA]</scope>
    <source>
        <strain evidence="4">CGMCC 1.10118</strain>
    </source>
</reference>
<dbReference type="Proteomes" id="UP000199170">
    <property type="component" value="Unassembled WGS sequence"/>
</dbReference>
<feature type="domain" description="DUF8129" evidence="2">
    <location>
        <begin position="26"/>
        <end position="80"/>
    </location>
</feature>
<evidence type="ECO:0000313" key="3">
    <source>
        <dbReference type="EMBL" id="SDY32384.1"/>
    </source>
</evidence>
<gene>
    <name evidence="3" type="ORF">SAMN04487946_11152</name>
</gene>
<dbReference type="EMBL" id="FNPB01000011">
    <property type="protein sequence ID" value="SDY32384.1"/>
    <property type="molecule type" value="Genomic_DNA"/>
</dbReference>
<accession>A0A1H3IZP2</accession>
<name>A0A1H3IZP2_9EURY</name>
<protein>
    <recommendedName>
        <fullName evidence="2">DUF8129 domain-containing protein</fullName>
    </recommendedName>
</protein>
<dbReference type="AlphaFoldDB" id="A0A1H3IZP2"/>
<feature type="region of interest" description="Disordered" evidence="1">
    <location>
        <begin position="1"/>
        <end position="21"/>
    </location>
</feature>
<dbReference type="Pfam" id="PF26450">
    <property type="entry name" value="DUF8129"/>
    <property type="match status" value="1"/>
</dbReference>
<dbReference type="InterPro" id="IPR058442">
    <property type="entry name" value="DUF8129"/>
</dbReference>
<proteinExistence type="predicted"/>
<keyword evidence="4" id="KW-1185">Reference proteome</keyword>
<sequence>MSKASSNGVEDIGTDSDDKILEELPPKRFLDTSNARLIKAGLHCMHSRETIQQYLAYENQHKNRTWVQRLLARRARELADEQSE</sequence>
<evidence type="ECO:0000259" key="2">
    <source>
        <dbReference type="Pfam" id="PF26450"/>
    </source>
</evidence>
<evidence type="ECO:0000256" key="1">
    <source>
        <dbReference type="SAM" id="MobiDB-lite"/>
    </source>
</evidence>
<organism evidence="3 4">
    <name type="scientific">Halobellus clavatus</name>
    <dbReference type="NCBI Taxonomy" id="660517"/>
    <lineage>
        <taxon>Archaea</taxon>
        <taxon>Methanobacteriati</taxon>
        <taxon>Methanobacteriota</taxon>
        <taxon>Stenosarchaea group</taxon>
        <taxon>Halobacteria</taxon>
        <taxon>Halobacteriales</taxon>
        <taxon>Haloferacaceae</taxon>
        <taxon>Halobellus</taxon>
    </lineage>
</organism>
<dbReference type="STRING" id="660517.SAMN04487946_11152"/>
<evidence type="ECO:0000313" key="4">
    <source>
        <dbReference type="Proteomes" id="UP000199170"/>
    </source>
</evidence>